<feature type="compositionally biased region" description="Basic and acidic residues" evidence="1">
    <location>
        <begin position="54"/>
        <end position="67"/>
    </location>
</feature>
<protein>
    <submittedName>
        <fullName evidence="2">Uncharacterized protein</fullName>
    </submittedName>
</protein>
<organism evidence="2 3">
    <name type="scientific">Linum tenue</name>
    <dbReference type="NCBI Taxonomy" id="586396"/>
    <lineage>
        <taxon>Eukaryota</taxon>
        <taxon>Viridiplantae</taxon>
        <taxon>Streptophyta</taxon>
        <taxon>Embryophyta</taxon>
        <taxon>Tracheophyta</taxon>
        <taxon>Spermatophyta</taxon>
        <taxon>Magnoliopsida</taxon>
        <taxon>eudicotyledons</taxon>
        <taxon>Gunneridae</taxon>
        <taxon>Pentapetalae</taxon>
        <taxon>rosids</taxon>
        <taxon>fabids</taxon>
        <taxon>Malpighiales</taxon>
        <taxon>Linaceae</taxon>
        <taxon>Linum</taxon>
    </lineage>
</organism>
<dbReference type="InterPro" id="IPR042885">
    <property type="entry name" value="HIPP47/16"/>
</dbReference>
<proteinExistence type="predicted"/>
<name>A0AAV0R4F5_9ROSI</name>
<accession>A0AAV0R4F5</accession>
<gene>
    <name evidence="2" type="ORF">LITE_LOCUS46294</name>
</gene>
<evidence type="ECO:0000313" key="3">
    <source>
        <dbReference type="Proteomes" id="UP001154282"/>
    </source>
</evidence>
<keyword evidence="3" id="KW-1185">Reference proteome</keyword>
<dbReference type="AlphaFoldDB" id="A0AAV0R4F5"/>
<comment type="caution">
    <text evidence="2">The sequence shown here is derived from an EMBL/GenBank/DDBJ whole genome shotgun (WGS) entry which is preliminary data.</text>
</comment>
<sequence>MKVAVGAHGVHSASLAGPEKTQIEVTGDGIDSVALVNLLRRKVGCAQLLSVGPMEEKKEEEAEKKPEEEDSKPPPAPVVWSYGYASGRPPPHHYVYQPNPDIVGYCYNDNDPSCAIM</sequence>
<evidence type="ECO:0000256" key="1">
    <source>
        <dbReference type="SAM" id="MobiDB-lite"/>
    </source>
</evidence>
<reference evidence="2" key="1">
    <citation type="submission" date="2022-08" db="EMBL/GenBank/DDBJ databases">
        <authorList>
            <person name="Gutierrez-Valencia J."/>
        </authorList>
    </citation>
    <scope>NUCLEOTIDE SEQUENCE</scope>
</reference>
<dbReference type="Proteomes" id="UP001154282">
    <property type="component" value="Unassembled WGS sequence"/>
</dbReference>
<feature type="region of interest" description="Disordered" evidence="1">
    <location>
        <begin position="50"/>
        <end position="78"/>
    </location>
</feature>
<dbReference type="Gene3D" id="3.30.70.100">
    <property type="match status" value="1"/>
</dbReference>
<dbReference type="EMBL" id="CAMGYJ010000010">
    <property type="protein sequence ID" value="CAI0552170.1"/>
    <property type="molecule type" value="Genomic_DNA"/>
</dbReference>
<evidence type="ECO:0000313" key="2">
    <source>
        <dbReference type="EMBL" id="CAI0552170.1"/>
    </source>
</evidence>
<dbReference type="PANTHER" id="PTHR46932:SF12">
    <property type="entry name" value="HEAVY METAL-ASSOCIATED ISOPRENYLATED PLANT PROTEIN 47"/>
    <property type="match status" value="1"/>
</dbReference>
<dbReference type="PANTHER" id="PTHR46932">
    <property type="entry name" value="HEAVY METAL-ASSOCIATED ISOPRENYLATED PLANT PROTEIN 47"/>
    <property type="match status" value="1"/>
</dbReference>